<sequence>MDLYLQIHRATRTAVALAKAIDKYDAATEAKYKTQFTVLLRLEEARDSLEFAAGRINEGIAKIIDSLTTLAQLEKKEKRRKREEETQEEKEEEACPCKKIRLDHYKKSRKQILASIQESKALNELKLERNRLPTFRGNEEESFGLYAQKLRHYFDARKIRWNDPSFAPRILVVFGSTLEGTAGQLWMDRCMDIISAE</sequence>
<evidence type="ECO:0000313" key="1">
    <source>
        <dbReference type="EMBL" id="KAI9915780.1"/>
    </source>
</evidence>
<proteinExistence type="predicted"/>
<dbReference type="EMBL" id="CM047582">
    <property type="protein sequence ID" value="KAI9915780.1"/>
    <property type="molecule type" value="Genomic_DNA"/>
</dbReference>
<reference evidence="1 2" key="1">
    <citation type="journal article" date="2022" name="bioRxiv">
        <title>The genome of the oomycete Peronosclerospora sorghi, a cosmopolitan pathogen of maize and sorghum, is inflated with dispersed pseudogenes.</title>
        <authorList>
            <person name="Fletcher K."/>
            <person name="Martin F."/>
            <person name="Isakeit T."/>
            <person name="Cavanaugh K."/>
            <person name="Magill C."/>
            <person name="Michelmore R."/>
        </authorList>
    </citation>
    <scope>NUCLEOTIDE SEQUENCE [LARGE SCALE GENOMIC DNA]</scope>
    <source>
        <strain evidence="1">P6</strain>
    </source>
</reference>
<keyword evidence="2" id="KW-1185">Reference proteome</keyword>
<gene>
    <name evidence="1" type="ORF">PsorP6_008027</name>
</gene>
<protein>
    <submittedName>
        <fullName evidence="1">Uncharacterized protein</fullName>
    </submittedName>
</protein>
<evidence type="ECO:0000313" key="2">
    <source>
        <dbReference type="Proteomes" id="UP001163321"/>
    </source>
</evidence>
<organism evidence="1 2">
    <name type="scientific">Peronosclerospora sorghi</name>
    <dbReference type="NCBI Taxonomy" id="230839"/>
    <lineage>
        <taxon>Eukaryota</taxon>
        <taxon>Sar</taxon>
        <taxon>Stramenopiles</taxon>
        <taxon>Oomycota</taxon>
        <taxon>Peronosporomycetes</taxon>
        <taxon>Peronosporales</taxon>
        <taxon>Peronosporaceae</taxon>
        <taxon>Peronosclerospora</taxon>
    </lineage>
</organism>
<dbReference type="Proteomes" id="UP001163321">
    <property type="component" value="Chromosome 3"/>
</dbReference>
<comment type="caution">
    <text evidence="1">The sequence shown here is derived from an EMBL/GenBank/DDBJ whole genome shotgun (WGS) entry which is preliminary data.</text>
</comment>
<accession>A0ACC0WAV5</accession>
<name>A0ACC0WAV5_9STRA</name>